<dbReference type="Proteomes" id="UP000228689">
    <property type="component" value="Unassembled WGS sequence"/>
</dbReference>
<dbReference type="EMBL" id="PFMC01000005">
    <property type="protein sequence ID" value="PIY95406.1"/>
    <property type="molecule type" value="Genomic_DNA"/>
</dbReference>
<organism evidence="1 2">
    <name type="scientific">Candidatus Komeilibacteria bacterium CG_4_10_14_0_8_um_filter_37_78</name>
    <dbReference type="NCBI Taxonomy" id="1974471"/>
    <lineage>
        <taxon>Bacteria</taxon>
        <taxon>Candidatus Komeiliibacteriota</taxon>
    </lineage>
</organism>
<proteinExistence type="predicted"/>
<sequence>MEIFGYSWIYLVNGVRYEVQTVFDKQHDARCELAYAVCGLQATCCLDGMLKKLATMQVKLLQGPNPLQAKPLGELCYSYVDEV</sequence>
<evidence type="ECO:0000313" key="1">
    <source>
        <dbReference type="EMBL" id="PIY95406.1"/>
    </source>
</evidence>
<protein>
    <submittedName>
        <fullName evidence="1">Uncharacterized protein</fullName>
    </submittedName>
</protein>
<comment type="caution">
    <text evidence="1">The sequence shown here is derived from an EMBL/GenBank/DDBJ whole genome shotgun (WGS) entry which is preliminary data.</text>
</comment>
<dbReference type="AlphaFoldDB" id="A0A2M7RGC7"/>
<name>A0A2M7RGC7_9BACT</name>
<gene>
    <name evidence="1" type="ORF">COY67_00140</name>
</gene>
<reference evidence="2" key="1">
    <citation type="submission" date="2017-09" db="EMBL/GenBank/DDBJ databases">
        <title>Depth-based differentiation of microbial function through sediment-hosted aquifers and enrichment of novel symbionts in the deep terrestrial subsurface.</title>
        <authorList>
            <person name="Probst A.J."/>
            <person name="Ladd B."/>
            <person name="Jarett J.K."/>
            <person name="Geller-Mcgrath D.E."/>
            <person name="Sieber C.M.K."/>
            <person name="Emerson J.B."/>
            <person name="Anantharaman K."/>
            <person name="Thomas B.C."/>
            <person name="Malmstrom R."/>
            <person name="Stieglmeier M."/>
            <person name="Klingl A."/>
            <person name="Woyke T."/>
            <person name="Ryan C.M."/>
            <person name="Banfield J.F."/>
        </authorList>
    </citation>
    <scope>NUCLEOTIDE SEQUENCE [LARGE SCALE GENOMIC DNA]</scope>
</reference>
<accession>A0A2M7RGC7</accession>
<evidence type="ECO:0000313" key="2">
    <source>
        <dbReference type="Proteomes" id="UP000228689"/>
    </source>
</evidence>